<dbReference type="SUPFAM" id="SSF56645">
    <property type="entry name" value="Acyl-CoA dehydrogenase NM domain-like"/>
    <property type="match status" value="1"/>
</dbReference>
<dbReference type="PROSITE" id="PS00072">
    <property type="entry name" value="ACYL_COA_DH_1"/>
    <property type="match status" value="1"/>
</dbReference>
<dbReference type="InterPro" id="IPR006091">
    <property type="entry name" value="Acyl-CoA_Oxase/DH_mid-dom"/>
</dbReference>
<evidence type="ECO:0000259" key="9">
    <source>
        <dbReference type="Pfam" id="PF02771"/>
    </source>
</evidence>
<evidence type="ECO:0000313" key="11">
    <source>
        <dbReference type="Proteomes" id="UP000192247"/>
    </source>
</evidence>
<dbReference type="GO" id="GO:0008470">
    <property type="term" value="F:3-methylbutanoyl-CoA dehydrogenase activity"/>
    <property type="evidence" value="ECO:0007669"/>
    <property type="project" value="TreeGrafter"/>
</dbReference>
<keyword evidence="5 6" id="KW-0560">Oxidoreductase</keyword>
<evidence type="ECO:0000259" key="7">
    <source>
        <dbReference type="Pfam" id="PF00441"/>
    </source>
</evidence>
<keyword evidence="3 6" id="KW-0285">Flavoprotein</keyword>
<evidence type="ECO:0000256" key="5">
    <source>
        <dbReference type="ARBA" id="ARBA00023002"/>
    </source>
</evidence>
<evidence type="ECO:0000256" key="4">
    <source>
        <dbReference type="ARBA" id="ARBA00022827"/>
    </source>
</evidence>
<organism evidence="10 11">
    <name type="scientific">Tropilaelaps mercedesae</name>
    <dbReference type="NCBI Taxonomy" id="418985"/>
    <lineage>
        <taxon>Eukaryota</taxon>
        <taxon>Metazoa</taxon>
        <taxon>Ecdysozoa</taxon>
        <taxon>Arthropoda</taxon>
        <taxon>Chelicerata</taxon>
        <taxon>Arachnida</taxon>
        <taxon>Acari</taxon>
        <taxon>Parasitiformes</taxon>
        <taxon>Mesostigmata</taxon>
        <taxon>Gamasina</taxon>
        <taxon>Dermanyssoidea</taxon>
        <taxon>Laelapidae</taxon>
        <taxon>Tropilaelaps</taxon>
    </lineage>
</organism>
<dbReference type="AlphaFoldDB" id="A0A1V9XZ19"/>
<dbReference type="FunFam" id="2.40.110.10:FF:000001">
    <property type="entry name" value="Acyl-CoA dehydrogenase, mitochondrial"/>
    <property type="match status" value="1"/>
</dbReference>
<dbReference type="FunCoup" id="A0A1V9XZ19">
    <property type="interactions" value="1409"/>
</dbReference>
<keyword evidence="11" id="KW-1185">Reference proteome</keyword>
<reference evidence="10 11" key="1">
    <citation type="journal article" date="2017" name="Gigascience">
        <title>Draft genome of the honey bee ectoparasitic mite, Tropilaelaps mercedesae, is shaped by the parasitic life history.</title>
        <authorList>
            <person name="Dong X."/>
            <person name="Armstrong S.D."/>
            <person name="Xia D."/>
            <person name="Makepeace B.L."/>
            <person name="Darby A.C."/>
            <person name="Kadowaki T."/>
        </authorList>
    </citation>
    <scope>NUCLEOTIDE SEQUENCE [LARGE SCALE GENOMIC DNA]</scope>
    <source>
        <strain evidence="10">Wuxi-XJTLU</strain>
    </source>
</reference>
<dbReference type="EMBL" id="MNPL01001881">
    <property type="protein sequence ID" value="OQR78724.1"/>
    <property type="molecule type" value="Genomic_DNA"/>
</dbReference>
<dbReference type="Gene3D" id="1.10.540.10">
    <property type="entry name" value="Acyl-CoA dehydrogenase/oxidase, N-terminal domain"/>
    <property type="match status" value="1"/>
</dbReference>
<dbReference type="GO" id="GO:0006552">
    <property type="term" value="P:L-leucine catabolic process"/>
    <property type="evidence" value="ECO:0007669"/>
    <property type="project" value="TreeGrafter"/>
</dbReference>
<evidence type="ECO:0000256" key="2">
    <source>
        <dbReference type="ARBA" id="ARBA00009347"/>
    </source>
</evidence>
<dbReference type="InterPro" id="IPR037069">
    <property type="entry name" value="AcylCoA_DH/ox_N_sf"/>
</dbReference>
<gene>
    <name evidence="10" type="ORF">BIW11_06219</name>
</gene>
<feature type="domain" description="Acyl-CoA dehydrogenase/oxidase C-terminal" evidence="7">
    <location>
        <begin position="182"/>
        <end position="292"/>
    </location>
</feature>
<comment type="cofactor">
    <cofactor evidence="1 6">
        <name>FAD</name>
        <dbReference type="ChEBI" id="CHEBI:57692"/>
    </cofactor>
</comment>
<dbReference type="Pfam" id="PF02770">
    <property type="entry name" value="Acyl-CoA_dh_M"/>
    <property type="match status" value="1"/>
</dbReference>
<keyword evidence="4 6" id="KW-0274">FAD</keyword>
<dbReference type="OrthoDB" id="9988775at2759"/>
<feature type="domain" description="Acyl-CoA dehydrogenase/oxidase N-terminal" evidence="9">
    <location>
        <begin position="2"/>
        <end position="69"/>
    </location>
</feature>
<dbReference type="Pfam" id="PF02771">
    <property type="entry name" value="Acyl-CoA_dh_N"/>
    <property type="match status" value="1"/>
</dbReference>
<dbReference type="PANTHER" id="PTHR43884">
    <property type="entry name" value="ACYL-COA DEHYDROGENASE"/>
    <property type="match status" value="1"/>
</dbReference>
<name>A0A1V9XZ19_9ACAR</name>
<evidence type="ECO:0000256" key="1">
    <source>
        <dbReference type="ARBA" id="ARBA00001974"/>
    </source>
</evidence>
<dbReference type="GO" id="GO:0005739">
    <property type="term" value="C:mitochondrion"/>
    <property type="evidence" value="ECO:0007669"/>
    <property type="project" value="TreeGrafter"/>
</dbReference>
<protein>
    <submittedName>
        <fullName evidence="10">Isovaleryl-CoA dehydrogenase</fullName>
    </submittedName>
</protein>
<comment type="caution">
    <text evidence="10">The sequence shown here is derived from an EMBL/GenBank/DDBJ whole genome shotgun (WGS) entry which is preliminary data.</text>
</comment>
<dbReference type="PANTHER" id="PTHR43884:SF12">
    <property type="entry name" value="ISOVALERYL-COA DEHYDROGENASE, MITOCHONDRIAL-RELATED"/>
    <property type="match status" value="1"/>
</dbReference>
<evidence type="ECO:0000256" key="6">
    <source>
        <dbReference type="RuleBase" id="RU362125"/>
    </source>
</evidence>
<proteinExistence type="inferred from homology"/>
<dbReference type="Pfam" id="PF00441">
    <property type="entry name" value="Acyl-CoA_dh_1"/>
    <property type="match status" value="1"/>
</dbReference>
<dbReference type="Proteomes" id="UP000192247">
    <property type="component" value="Unassembled WGS sequence"/>
</dbReference>
<evidence type="ECO:0000256" key="3">
    <source>
        <dbReference type="ARBA" id="ARBA00022630"/>
    </source>
</evidence>
<dbReference type="InParanoid" id="A0A1V9XZ19"/>
<accession>A0A1V9XZ19</accession>
<dbReference type="InterPro" id="IPR006089">
    <property type="entry name" value="Acyl-CoA_DH_CS"/>
</dbReference>
<evidence type="ECO:0000313" key="10">
    <source>
        <dbReference type="EMBL" id="OQR78724.1"/>
    </source>
</evidence>
<dbReference type="InterPro" id="IPR036250">
    <property type="entry name" value="AcylCo_DH-like_C"/>
</dbReference>
<evidence type="ECO:0000259" key="8">
    <source>
        <dbReference type="Pfam" id="PF02770"/>
    </source>
</evidence>
<dbReference type="Gene3D" id="1.20.140.10">
    <property type="entry name" value="Butyryl-CoA Dehydrogenase, subunit A, domain 3"/>
    <property type="match status" value="1"/>
</dbReference>
<dbReference type="InterPro" id="IPR046373">
    <property type="entry name" value="Acyl-CoA_Oxase/DH_mid-dom_sf"/>
</dbReference>
<dbReference type="InterPro" id="IPR013786">
    <property type="entry name" value="AcylCoA_DH/ox_N"/>
</dbReference>
<dbReference type="InterPro" id="IPR009100">
    <property type="entry name" value="AcylCoA_DH/oxidase_NM_dom_sf"/>
</dbReference>
<dbReference type="SUPFAM" id="SSF47203">
    <property type="entry name" value="Acyl-CoA dehydrogenase C-terminal domain-like"/>
    <property type="match status" value="1"/>
</dbReference>
<feature type="domain" description="Acyl-CoA oxidase/dehydrogenase middle" evidence="8">
    <location>
        <begin position="73"/>
        <end position="170"/>
    </location>
</feature>
<dbReference type="Gene3D" id="2.40.110.10">
    <property type="entry name" value="Butyryl-CoA Dehydrogenase, subunit A, domain 2"/>
    <property type="match status" value="1"/>
</dbReference>
<dbReference type="STRING" id="418985.A0A1V9XZ19"/>
<sequence>MIGVTVKSAYGGSELGYLDHIILMEEMSRASGSIALSYGAHSNLCVNQIHRNGNEEQKRKYLPKLCSGEHVGALAMSEIGAGSDVGSMTLSAVRKGDEFILNGTKFWITNGPNCDVLFLYARTDPNAIKQQHGISCFIVEKGTPGFSVGQVLDKMGMRGSPTGELVFEDCRIPAKNLVGELNKGMYILMSGLDFERLVLAAGPVGIMQACCDVAFEYAHQRKQFGRAIGYFQMVQAKLADMYTTMNACRSYLYSTARAVDQGHVLSKDCAGVILYCSEKATQMALDAIQLLGE</sequence>
<dbReference type="GO" id="GO:0050660">
    <property type="term" value="F:flavin adenine dinucleotide binding"/>
    <property type="evidence" value="ECO:0007669"/>
    <property type="project" value="InterPro"/>
</dbReference>
<dbReference type="InterPro" id="IPR009075">
    <property type="entry name" value="AcylCo_DH/oxidase_C"/>
</dbReference>
<comment type="similarity">
    <text evidence="2 6">Belongs to the acyl-CoA dehydrogenase family.</text>
</comment>